<keyword evidence="1" id="KW-1133">Transmembrane helix</keyword>
<feature type="transmembrane region" description="Helical" evidence="1">
    <location>
        <begin position="289"/>
        <end position="309"/>
    </location>
</feature>
<accession>A0ABS7ZSH5</accession>
<feature type="transmembrane region" description="Helical" evidence="1">
    <location>
        <begin position="249"/>
        <end position="268"/>
    </location>
</feature>
<keyword evidence="1" id="KW-0812">Transmembrane</keyword>
<keyword evidence="1" id="KW-0472">Membrane</keyword>
<dbReference type="RefSeq" id="WP_225675974.1">
    <property type="nucleotide sequence ID" value="NZ_JAEDAH010000091.1"/>
</dbReference>
<feature type="transmembrane region" description="Helical" evidence="1">
    <location>
        <begin position="128"/>
        <end position="148"/>
    </location>
</feature>
<keyword evidence="3" id="KW-1185">Reference proteome</keyword>
<organism evidence="2 3">
    <name type="scientific">Thalassolituus marinus</name>
    <dbReference type="NCBI Taxonomy" id="671053"/>
    <lineage>
        <taxon>Bacteria</taxon>
        <taxon>Pseudomonadati</taxon>
        <taxon>Pseudomonadota</taxon>
        <taxon>Gammaproteobacteria</taxon>
        <taxon>Oceanospirillales</taxon>
        <taxon>Oceanospirillaceae</taxon>
        <taxon>Thalassolituus</taxon>
    </lineage>
</organism>
<proteinExistence type="predicted"/>
<dbReference type="EMBL" id="JAEDAH010000091">
    <property type="protein sequence ID" value="MCA6064721.1"/>
    <property type="molecule type" value="Genomic_DNA"/>
</dbReference>
<evidence type="ECO:0000313" key="3">
    <source>
        <dbReference type="Proteomes" id="UP000714380"/>
    </source>
</evidence>
<dbReference type="PANTHER" id="PTHR20992">
    <property type="entry name" value="AT15442P-RELATED"/>
    <property type="match status" value="1"/>
</dbReference>
<comment type="caution">
    <text evidence="2">The sequence shown here is derived from an EMBL/GenBank/DDBJ whole genome shotgun (WGS) entry which is preliminary data.</text>
</comment>
<evidence type="ECO:0000256" key="1">
    <source>
        <dbReference type="SAM" id="Phobius"/>
    </source>
</evidence>
<dbReference type="NCBIfam" id="TIGR00341">
    <property type="entry name" value="TIGR00341 family protein"/>
    <property type="match status" value="1"/>
</dbReference>
<dbReference type="Pfam" id="PF04087">
    <property type="entry name" value="DUF389"/>
    <property type="match status" value="1"/>
</dbReference>
<gene>
    <name evidence="2" type="ORF">I9W95_14005</name>
</gene>
<feature type="transmembrane region" description="Helical" evidence="1">
    <location>
        <begin position="197"/>
        <end position="216"/>
    </location>
</feature>
<feature type="transmembrane region" description="Helical" evidence="1">
    <location>
        <begin position="223"/>
        <end position="243"/>
    </location>
</feature>
<reference evidence="2 3" key="1">
    <citation type="submission" date="2020-12" db="EMBL/GenBank/DDBJ databases">
        <title>Novel Thalassolituus-related marine hydrocarbonoclastic bacteria mediated algae-derived hydrocarbons mineralization in twilight zone of the northern South China Sea.</title>
        <authorList>
            <person name="Dong C."/>
        </authorList>
    </citation>
    <scope>NUCLEOTIDE SEQUENCE [LARGE SCALE GENOMIC DNA]</scope>
    <source>
        <strain evidence="2 3">IMCC1826</strain>
    </source>
</reference>
<sequence>MLVIEAVAPASSEDDILRLARRNEVSDVWISGQRDNQVVIKILLGNEKSQKVLDQIQGLMEGKNNFRVLVYPLEISLPNESQKKSAMTRESLYNRLSADSHLDWHFIMLVILSTIVAAIGLIENNVAVIIGAMVIAPLLGPNLALSMATTLGHIKEVRRALGTLFTGVFLALAISYVIGMVYPNLTMTDELISRTHVGLSSMALALASGAAAALSITTGVSSVLVGVMVAVALLPPTVTLGIMLGTEQWQAALGALSLLAVNIASVNFTAQLTMRLKGIQPREEKFQRISRLVFSIGLIFWLGLLVFLVDHMPAFN</sequence>
<name>A0ABS7ZSH5_9GAMM</name>
<dbReference type="Proteomes" id="UP000714380">
    <property type="component" value="Unassembled WGS sequence"/>
</dbReference>
<evidence type="ECO:0000313" key="2">
    <source>
        <dbReference type="EMBL" id="MCA6064721.1"/>
    </source>
</evidence>
<dbReference type="PANTHER" id="PTHR20992:SF9">
    <property type="entry name" value="AT15442P-RELATED"/>
    <property type="match status" value="1"/>
</dbReference>
<protein>
    <submittedName>
        <fullName evidence="2">TIGR00341 family protein</fullName>
    </submittedName>
</protein>
<feature type="transmembrane region" description="Helical" evidence="1">
    <location>
        <begin position="104"/>
        <end position="122"/>
    </location>
</feature>
<feature type="transmembrane region" description="Helical" evidence="1">
    <location>
        <begin position="160"/>
        <end position="185"/>
    </location>
</feature>
<dbReference type="InterPro" id="IPR005240">
    <property type="entry name" value="DUF389"/>
</dbReference>